<organism evidence="2 3">
    <name type="scientific">Cronartium quercuum f. sp. fusiforme G11</name>
    <dbReference type="NCBI Taxonomy" id="708437"/>
    <lineage>
        <taxon>Eukaryota</taxon>
        <taxon>Fungi</taxon>
        <taxon>Dikarya</taxon>
        <taxon>Basidiomycota</taxon>
        <taxon>Pucciniomycotina</taxon>
        <taxon>Pucciniomycetes</taxon>
        <taxon>Pucciniales</taxon>
        <taxon>Coleosporiaceae</taxon>
        <taxon>Cronartium</taxon>
    </lineage>
</organism>
<dbReference type="OrthoDB" id="10535358at2759"/>
<accession>A0A9P6N8G2</accession>
<proteinExistence type="predicted"/>
<feature type="region of interest" description="Disordered" evidence="1">
    <location>
        <begin position="1"/>
        <end position="30"/>
    </location>
</feature>
<comment type="caution">
    <text evidence="2">The sequence shown here is derived from an EMBL/GenBank/DDBJ whole genome shotgun (WGS) entry which is preliminary data.</text>
</comment>
<keyword evidence="3" id="KW-1185">Reference proteome</keyword>
<reference evidence="2" key="1">
    <citation type="submission" date="2013-11" db="EMBL/GenBank/DDBJ databases">
        <title>Genome sequence of the fusiform rust pathogen reveals effectors for host alternation and coevolution with pine.</title>
        <authorList>
            <consortium name="DOE Joint Genome Institute"/>
            <person name="Smith K."/>
            <person name="Pendleton A."/>
            <person name="Kubisiak T."/>
            <person name="Anderson C."/>
            <person name="Salamov A."/>
            <person name="Aerts A."/>
            <person name="Riley R."/>
            <person name="Clum A."/>
            <person name="Lindquist E."/>
            <person name="Ence D."/>
            <person name="Campbell M."/>
            <person name="Kronenberg Z."/>
            <person name="Feau N."/>
            <person name="Dhillon B."/>
            <person name="Hamelin R."/>
            <person name="Burleigh J."/>
            <person name="Smith J."/>
            <person name="Yandell M."/>
            <person name="Nelson C."/>
            <person name="Grigoriev I."/>
            <person name="Davis J."/>
        </authorList>
    </citation>
    <scope>NUCLEOTIDE SEQUENCE</scope>
    <source>
        <strain evidence="2">G11</strain>
    </source>
</reference>
<protein>
    <submittedName>
        <fullName evidence="2">Uncharacterized protein</fullName>
    </submittedName>
</protein>
<sequence>MSSPLADIENISEEDKTISDSSSTDTIHHNPIYHPNPSTTAIMTSNPTDPITSLVSPVESSLVFGTPVQQYAQKFLNVLHKFQLTTKLTDENYYVWHQPILESFMSIDYHQHLLKSEFKAPSLNDEQHDKAKFTLPRYLYWMGLSDVLSPRDMRCIGTGIDMSIDYDPYKLWDFLKTRHFSLTEGKLRIVDKALHDYKQNTPDSLTSHVDKFEKLMQEYYSYGGEMSDVQSARLLMSATPTIDSNDTLTAVIYAVVVPFTHQGLSNYLRQMESNSTWTSPVIQEVNACSANSKCTPTHCIGPHKYRDCFARMGNKK</sequence>
<evidence type="ECO:0000313" key="2">
    <source>
        <dbReference type="EMBL" id="KAG0139368.1"/>
    </source>
</evidence>
<evidence type="ECO:0000313" key="3">
    <source>
        <dbReference type="Proteomes" id="UP000886653"/>
    </source>
</evidence>
<dbReference type="AlphaFoldDB" id="A0A9P6N8G2"/>
<gene>
    <name evidence="2" type="ORF">CROQUDRAFT_698823</name>
</gene>
<dbReference type="Proteomes" id="UP000886653">
    <property type="component" value="Unassembled WGS sequence"/>
</dbReference>
<dbReference type="EMBL" id="MU167610">
    <property type="protein sequence ID" value="KAG0139368.1"/>
    <property type="molecule type" value="Genomic_DNA"/>
</dbReference>
<name>A0A9P6N8G2_9BASI</name>
<evidence type="ECO:0000256" key="1">
    <source>
        <dbReference type="SAM" id="MobiDB-lite"/>
    </source>
</evidence>